<keyword evidence="6 8" id="KW-1133">Transmembrane helix</keyword>
<evidence type="ECO:0000256" key="4">
    <source>
        <dbReference type="ARBA" id="ARBA00022592"/>
    </source>
</evidence>
<accession>A0A913ZKF3</accession>
<feature type="transmembrane region" description="Helical" evidence="8">
    <location>
        <begin position="511"/>
        <end position="535"/>
    </location>
</feature>
<feature type="transmembrane region" description="Helical" evidence="8">
    <location>
        <begin position="467"/>
        <end position="499"/>
    </location>
</feature>
<evidence type="ECO:0000256" key="2">
    <source>
        <dbReference type="ARBA" id="ARBA00009916"/>
    </source>
</evidence>
<name>A0A913ZKF3_PATMI</name>
<evidence type="ECO:0000256" key="5">
    <source>
        <dbReference type="ARBA" id="ARBA00022692"/>
    </source>
</evidence>
<feature type="compositionally biased region" description="Low complexity" evidence="9">
    <location>
        <begin position="302"/>
        <end position="319"/>
    </location>
</feature>
<dbReference type="Pfam" id="PF01384">
    <property type="entry name" value="PHO4"/>
    <property type="match status" value="1"/>
</dbReference>
<evidence type="ECO:0000256" key="7">
    <source>
        <dbReference type="ARBA" id="ARBA00023136"/>
    </source>
</evidence>
<dbReference type="PANTHER" id="PTHR11101:SF80">
    <property type="entry name" value="PHOSPHATE TRANSPORTER"/>
    <property type="match status" value="1"/>
</dbReference>
<sequence>MSEFTAYDTTYLWIVIVGFIVSFVLAIGLGANDCANSFGTAVGSKVFTLFQACILAAIFETLGAILLGSRVSDTIRKGLFDPTLYEGYEQVLLIGNLCALGSSCIWLLVATVAKLPVSASHSIVGATLGFHLVMFGGQGIDWAVVVKIVISWFASPLLSGIISCLIFLVLKYSMLERKQQLKWGLLCIPAWYFIVIFINFFSIFLGSDLVIDNVGIWLVPVIAVSVGLFVAMGVYLFLVPYTRTRALGILKLEAQKAAEEATGKETNIDLEMQEDKQENRIEKSATSEDKMADNPDSILFLNGNSAQNPNQNNSNSTSQLKGQGSDEVKDEVIIEVKLEKEEKQDELAALDNGNRQRIGKESAAWLSVKDTTEVAVICGPMQGLSACFAAFSHGGNDVSNAIGPLVSLYLIYTQGEVSTSASTPIWLLLYGGVGITVGLFVLGRRVIQTVGSDLTPMTPSNGFAINLGAAVTVLIASNLGIPVSTTHCLVGSVCAVGFLRSRQSVDWRLFSGIFSAWIVTVPITVLLSAALMGLLQHTVPGICTLEPRNTTEVFMSLMQ</sequence>
<dbReference type="AlphaFoldDB" id="A0A913ZKF3"/>
<dbReference type="Proteomes" id="UP000887568">
    <property type="component" value="Unplaced"/>
</dbReference>
<dbReference type="PANTHER" id="PTHR11101">
    <property type="entry name" value="PHOSPHATE TRANSPORTER"/>
    <property type="match status" value="1"/>
</dbReference>
<dbReference type="EnsemblMetazoa" id="XM_038195593.1">
    <property type="protein sequence ID" value="XP_038051521.1"/>
    <property type="gene ID" value="LOC119724507"/>
</dbReference>
<keyword evidence="7 8" id="KW-0472">Membrane</keyword>
<feature type="transmembrane region" description="Helical" evidence="8">
    <location>
        <begin position="425"/>
        <end position="447"/>
    </location>
</feature>
<keyword evidence="4 8" id="KW-0592">Phosphate transport</keyword>
<dbReference type="InterPro" id="IPR001204">
    <property type="entry name" value="Phos_transporter"/>
</dbReference>
<organism evidence="10 11">
    <name type="scientific">Patiria miniata</name>
    <name type="common">Bat star</name>
    <name type="synonym">Asterina miniata</name>
    <dbReference type="NCBI Taxonomy" id="46514"/>
    <lineage>
        <taxon>Eukaryota</taxon>
        <taxon>Metazoa</taxon>
        <taxon>Echinodermata</taxon>
        <taxon>Eleutherozoa</taxon>
        <taxon>Asterozoa</taxon>
        <taxon>Asteroidea</taxon>
        <taxon>Valvatacea</taxon>
        <taxon>Valvatida</taxon>
        <taxon>Asterinidae</taxon>
        <taxon>Patiria</taxon>
    </lineage>
</organism>
<feature type="transmembrane region" description="Helical" evidence="8">
    <location>
        <begin position="46"/>
        <end position="71"/>
    </location>
</feature>
<comment type="similarity">
    <text evidence="2 8">Belongs to the inorganic phosphate transporter (PiT) (TC 2.A.20) family.</text>
</comment>
<evidence type="ECO:0000313" key="10">
    <source>
        <dbReference type="EnsemblMetazoa" id="XP_038051521.1"/>
    </source>
</evidence>
<dbReference type="OrthoDB" id="260807at2759"/>
<feature type="region of interest" description="Disordered" evidence="9">
    <location>
        <begin position="263"/>
        <end position="327"/>
    </location>
</feature>
<evidence type="ECO:0000256" key="3">
    <source>
        <dbReference type="ARBA" id="ARBA00022448"/>
    </source>
</evidence>
<feature type="transmembrane region" description="Helical" evidence="8">
    <location>
        <begin position="217"/>
        <end position="238"/>
    </location>
</feature>
<feature type="transmembrane region" description="Helical" evidence="8">
    <location>
        <begin position="91"/>
        <end position="111"/>
    </location>
</feature>
<feature type="transmembrane region" description="Helical" evidence="8">
    <location>
        <begin position="183"/>
        <end position="205"/>
    </location>
</feature>
<comment type="function">
    <text evidence="8">Sodium-phosphate symporter.</text>
</comment>
<feature type="transmembrane region" description="Helical" evidence="8">
    <location>
        <begin position="12"/>
        <end position="34"/>
    </location>
</feature>
<dbReference type="GeneID" id="119724507"/>
<feature type="transmembrane region" description="Helical" evidence="8">
    <location>
        <begin position="150"/>
        <end position="171"/>
    </location>
</feature>
<dbReference type="GO" id="GO:0016020">
    <property type="term" value="C:membrane"/>
    <property type="evidence" value="ECO:0007669"/>
    <property type="project" value="UniProtKB-SubCell"/>
</dbReference>
<keyword evidence="3 8" id="KW-0813">Transport</keyword>
<comment type="subcellular location">
    <subcellularLocation>
        <location evidence="1 8">Membrane</location>
        <topology evidence="1 8">Multi-pass membrane protein</topology>
    </subcellularLocation>
</comment>
<evidence type="ECO:0000256" key="6">
    <source>
        <dbReference type="ARBA" id="ARBA00022989"/>
    </source>
</evidence>
<feature type="compositionally biased region" description="Basic and acidic residues" evidence="9">
    <location>
        <begin position="263"/>
        <end position="293"/>
    </location>
</feature>
<evidence type="ECO:0000313" key="11">
    <source>
        <dbReference type="Proteomes" id="UP000887568"/>
    </source>
</evidence>
<dbReference type="OMA" id="ATIYAIW"/>
<dbReference type="GO" id="GO:0005315">
    <property type="term" value="F:phosphate transmembrane transporter activity"/>
    <property type="evidence" value="ECO:0007669"/>
    <property type="project" value="InterPro"/>
</dbReference>
<keyword evidence="5 8" id="KW-0812">Transmembrane</keyword>
<dbReference type="RefSeq" id="XP_038051521.1">
    <property type="nucleotide sequence ID" value="XM_038195593.1"/>
</dbReference>
<dbReference type="GO" id="GO:0035435">
    <property type="term" value="P:phosphate ion transmembrane transport"/>
    <property type="evidence" value="ECO:0007669"/>
    <property type="project" value="TreeGrafter"/>
</dbReference>
<evidence type="ECO:0000256" key="9">
    <source>
        <dbReference type="SAM" id="MobiDB-lite"/>
    </source>
</evidence>
<evidence type="ECO:0000256" key="1">
    <source>
        <dbReference type="ARBA" id="ARBA00004141"/>
    </source>
</evidence>
<keyword evidence="11" id="KW-1185">Reference proteome</keyword>
<protein>
    <recommendedName>
        <fullName evidence="8">Phosphate transporter</fullName>
    </recommendedName>
</protein>
<evidence type="ECO:0000256" key="8">
    <source>
        <dbReference type="RuleBase" id="RU363058"/>
    </source>
</evidence>
<proteinExistence type="inferred from homology"/>
<reference evidence="10" key="1">
    <citation type="submission" date="2022-11" db="UniProtKB">
        <authorList>
            <consortium name="EnsemblMetazoa"/>
        </authorList>
    </citation>
    <scope>IDENTIFICATION</scope>
</reference>